<feature type="transmembrane region" description="Helical" evidence="4">
    <location>
        <begin position="106"/>
        <end position="128"/>
    </location>
</feature>
<dbReference type="InterPro" id="IPR017205">
    <property type="entry name" value="Sig_transdc_His_kinase_ChrS"/>
</dbReference>
<dbReference type="AlphaFoldDB" id="F1YFG6"/>
<dbReference type="Gene3D" id="3.30.565.10">
    <property type="entry name" value="Histidine kinase-like ATPase, C-terminal domain"/>
    <property type="match status" value="1"/>
</dbReference>
<dbReference type="InterPro" id="IPR011712">
    <property type="entry name" value="Sig_transdc_His_kin_sub3_dim/P"/>
</dbReference>
<accession>F1YFG6</accession>
<dbReference type="CDD" id="cd16917">
    <property type="entry name" value="HATPase_UhpB-NarQ-NarX-like"/>
    <property type="match status" value="1"/>
</dbReference>
<organism evidence="6 7">
    <name type="scientific">Gordonia neofelifaecis NRRL B-59395</name>
    <dbReference type="NCBI Taxonomy" id="644548"/>
    <lineage>
        <taxon>Bacteria</taxon>
        <taxon>Bacillati</taxon>
        <taxon>Actinomycetota</taxon>
        <taxon>Actinomycetes</taxon>
        <taxon>Mycobacteriales</taxon>
        <taxon>Gordoniaceae</taxon>
        <taxon>Gordonia</taxon>
    </lineage>
</organism>
<dbReference type="EMBL" id="AEUD01000002">
    <property type="protein sequence ID" value="EGD56454.1"/>
    <property type="molecule type" value="Genomic_DNA"/>
</dbReference>
<dbReference type="PROSITE" id="PS50109">
    <property type="entry name" value="HIS_KIN"/>
    <property type="match status" value="1"/>
</dbReference>
<dbReference type="SMART" id="SM00387">
    <property type="entry name" value="HATPase_c"/>
    <property type="match status" value="1"/>
</dbReference>
<dbReference type="Pfam" id="PF07730">
    <property type="entry name" value="HisKA_3"/>
    <property type="match status" value="1"/>
</dbReference>
<feature type="transmembrane region" description="Helical" evidence="4">
    <location>
        <begin position="134"/>
        <end position="156"/>
    </location>
</feature>
<feature type="transmembrane region" description="Helical" evidence="4">
    <location>
        <begin position="74"/>
        <end position="99"/>
    </location>
</feature>
<sequence>MSSDHRTDRYAEWGGHVLFVTLLAIGLRQALAGQAPIAVGGDVAVVVGTVVVGGWYLFGAITVTRRKPSVRAGWVLALTAGWVALVLLSPGFVWVAFVLAMLCWRFLTIPLSVVAEIVIAATSVSATLLHTPDIGIGGIIGPVIGICTAAAVTEVYGRVSRMVDERDDLIGDLIATRERLAQQEREAGTLAERERLGDEIHDGTGQALASIVLLLRAATSPDTPEDQRGLQIETALDTAQTALAESRRFLRGLHGSDLEPDGLTDALSRAAAQQSVAGLPTVFEVHGTPQELPAQARHALLRVAQESLTNVAKHAEARRAVITLTHLPGEIYLDVSDDGRGFDPGAVDADEHSGSGRGLHTMRRRMSEAGGTVTVESRPGDGAVVHARIRLDEAK</sequence>
<dbReference type="eggNOG" id="COG4585">
    <property type="taxonomic scope" value="Bacteria"/>
</dbReference>
<dbReference type="SUPFAM" id="SSF55874">
    <property type="entry name" value="ATPase domain of HSP90 chaperone/DNA topoisomerase II/histidine kinase"/>
    <property type="match status" value="1"/>
</dbReference>
<evidence type="ECO:0000256" key="4">
    <source>
        <dbReference type="SAM" id="Phobius"/>
    </source>
</evidence>
<evidence type="ECO:0000256" key="2">
    <source>
        <dbReference type="ARBA" id="ARBA00022777"/>
    </source>
</evidence>
<evidence type="ECO:0000259" key="5">
    <source>
        <dbReference type="PROSITE" id="PS50109"/>
    </source>
</evidence>
<dbReference type="Gene3D" id="1.20.5.1930">
    <property type="match status" value="1"/>
</dbReference>
<keyword evidence="1" id="KW-0808">Transferase</keyword>
<dbReference type="Pfam" id="PF02518">
    <property type="entry name" value="HATPase_c"/>
    <property type="match status" value="1"/>
</dbReference>
<gene>
    <name evidence="6" type="ORF">SCNU_02837</name>
</gene>
<dbReference type="PIRSF" id="PIRSF037434">
    <property type="entry name" value="STHK_ChrS"/>
    <property type="match status" value="1"/>
</dbReference>
<keyword evidence="3" id="KW-0902">Two-component regulatory system</keyword>
<dbReference type="InterPro" id="IPR003594">
    <property type="entry name" value="HATPase_dom"/>
</dbReference>
<dbReference type="InterPro" id="IPR050482">
    <property type="entry name" value="Sensor_HK_TwoCompSys"/>
</dbReference>
<feature type="domain" description="Histidine kinase" evidence="5">
    <location>
        <begin position="300"/>
        <end position="393"/>
    </location>
</feature>
<dbReference type="GO" id="GO:0046983">
    <property type="term" value="F:protein dimerization activity"/>
    <property type="evidence" value="ECO:0007669"/>
    <property type="project" value="InterPro"/>
</dbReference>
<evidence type="ECO:0000313" key="7">
    <source>
        <dbReference type="Proteomes" id="UP000035065"/>
    </source>
</evidence>
<feature type="transmembrane region" description="Helical" evidence="4">
    <location>
        <begin position="43"/>
        <end position="62"/>
    </location>
</feature>
<protein>
    <submittedName>
        <fullName evidence="6">Histidine kinase</fullName>
    </submittedName>
</protein>
<evidence type="ECO:0000256" key="3">
    <source>
        <dbReference type="ARBA" id="ARBA00023012"/>
    </source>
</evidence>
<evidence type="ECO:0000256" key="1">
    <source>
        <dbReference type="ARBA" id="ARBA00022679"/>
    </source>
</evidence>
<keyword evidence="2 6" id="KW-0418">Kinase</keyword>
<dbReference type="PANTHER" id="PTHR24421:SF62">
    <property type="entry name" value="SENSORY TRANSDUCTION HISTIDINE KINASE"/>
    <property type="match status" value="1"/>
</dbReference>
<comment type="caution">
    <text evidence="6">The sequence shown here is derived from an EMBL/GenBank/DDBJ whole genome shotgun (WGS) entry which is preliminary data.</text>
</comment>
<dbReference type="GO" id="GO:0016020">
    <property type="term" value="C:membrane"/>
    <property type="evidence" value="ECO:0007669"/>
    <property type="project" value="InterPro"/>
</dbReference>
<keyword evidence="4" id="KW-1133">Transmembrane helix</keyword>
<dbReference type="Proteomes" id="UP000035065">
    <property type="component" value="Unassembled WGS sequence"/>
</dbReference>
<dbReference type="RefSeq" id="WP_009677838.1">
    <property type="nucleotide sequence ID" value="NZ_AEUD01000002.1"/>
</dbReference>
<dbReference type="GO" id="GO:0000155">
    <property type="term" value="F:phosphorelay sensor kinase activity"/>
    <property type="evidence" value="ECO:0007669"/>
    <property type="project" value="InterPro"/>
</dbReference>
<keyword evidence="4" id="KW-0812">Transmembrane</keyword>
<dbReference type="OrthoDB" id="144293at2"/>
<feature type="transmembrane region" description="Helical" evidence="4">
    <location>
        <begin position="13"/>
        <end position="31"/>
    </location>
</feature>
<reference evidence="6 7" key="1">
    <citation type="journal article" date="2011" name="J. Bacteriol.">
        <title>Draft Genome Sequence of Gordonia neofelifaecis NRRL B-59395, a Cholesterol-Degrading Actinomycete.</title>
        <authorList>
            <person name="Ge F."/>
            <person name="Li W."/>
            <person name="Chen G."/>
            <person name="Liu Y."/>
            <person name="Zhang G."/>
            <person name="Yong B."/>
            <person name="Wang Q."/>
            <person name="Wang N."/>
            <person name="Huang Z."/>
            <person name="Li W."/>
            <person name="Wang J."/>
            <person name="Wu C."/>
            <person name="Xie Q."/>
            <person name="Liu G."/>
        </authorList>
    </citation>
    <scope>NUCLEOTIDE SEQUENCE [LARGE SCALE GENOMIC DNA]</scope>
    <source>
        <strain evidence="6 7">NRRL B-59395</strain>
    </source>
</reference>
<evidence type="ECO:0000313" key="6">
    <source>
        <dbReference type="EMBL" id="EGD56454.1"/>
    </source>
</evidence>
<dbReference type="InterPro" id="IPR036890">
    <property type="entry name" value="HATPase_C_sf"/>
</dbReference>
<dbReference type="PANTHER" id="PTHR24421">
    <property type="entry name" value="NITRATE/NITRITE SENSOR PROTEIN NARX-RELATED"/>
    <property type="match status" value="1"/>
</dbReference>
<keyword evidence="4" id="KW-0472">Membrane</keyword>
<keyword evidence="7" id="KW-1185">Reference proteome</keyword>
<proteinExistence type="predicted"/>
<dbReference type="STRING" id="644548.SCNU_02837"/>
<name>F1YFG6_9ACTN</name>
<dbReference type="InterPro" id="IPR005467">
    <property type="entry name" value="His_kinase_dom"/>
</dbReference>